<evidence type="ECO:0000256" key="6">
    <source>
        <dbReference type="ARBA" id="ARBA00022989"/>
    </source>
</evidence>
<comment type="similarity">
    <text evidence="10">Belongs to the ELO family.</text>
</comment>
<gene>
    <name evidence="12" type="primary">LOC113463877</name>
</gene>
<keyword evidence="7 10" id="KW-0443">Lipid metabolism</keyword>
<sequence>MIRSELDIHVQTAEKLVVENWIFKNSALPLAFITFSYLYFVLKCGPKYMQNKPAYKLKTFIRYFNISQIVVNAWNVYTLIRYGWGIDNLIYTRTERNLELKAHLPEIAYVAWAGLGLKAIDLVETGIFILRKKQNQISFLHIYHHITTVWISWLYARYFTYELALTLIVLNCGVHVIMYSYYLLSSFGETMTSVLRPIKPYITLIQMVQFVIMIVYVIQACIAGSSSNRNLGFVTLLDVLVNFYLFYNFYKETYTKVKK</sequence>
<name>A0AAJ7W8B6_9HYME</name>
<protein>
    <recommendedName>
        <fullName evidence="10">Elongation of very long chain fatty acids protein</fullName>
        <ecNumber evidence="10">2.3.1.199</ecNumber>
    </recommendedName>
    <alternativeName>
        <fullName evidence="10">Very-long-chain 3-oxoacyl-CoA synthase</fullName>
    </alternativeName>
</protein>
<dbReference type="InterPro" id="IPR002076">
    <property type="entry name" value="ELO_fam"/>
</dbReference>
<organism evidence="11 12">
    <name type="scientific">Ceratina calcarata</name>
    <dbReference type="NCBI Taxonomy" id="156304"/>
    <lineage>
        <taxon>Eukaryota</taxon>
        <taxon>Metazoa</taxon>
        <taxon>Ecdysozoa</taxon>
        <taxon>Arthropoda</taxon>
        <taxon>Hexapoda</taxon>
        <taxon>Insecta</taxon>
        <taxon>Pterygota</taxon>
        <taxon>Neoptera</taxon>
        <taxon>Endopterygota</taxon>
        <taxon>Hymenoptera</taxon>
        <taxon>Apocrita</taxon>
        <taxon>Aculeata</taxon>
        <taxon>Apoidea</taxon>
        <taxon>Anthophila</taxon>
        <taxon>Apidae</taxon>
        <taxon>Ceratina</taxon>
        <taxon>Zadontomerus</taxon>
    </lineage>
</organism>
<evidence type="ECO:0000313" key="11">
    <source>
        <dbReference type="Proteomes" id="UP000694925"/>
    </source>
</evidence>
<keyword evidence="5 10" id="KW-0276">Fatty acid metabolism</keyword>
<comment type="subcellular location">
    <subcellularLocation>
        <location evidence="1">Membrane</location>
        <topology evidence="1">Multi-pass membrane protein</topology>
    </subcellularLocation>
</comment>
<keyword evidence="8 10" id="KW-0472">Membrane</keyword>
<dbReference type="GO" id="GO:0034625">
    <property type="term" value="P:fatty acid elongation, monounsaturated fatty acid"/>
    <property type="evidence" value="ECO:0007669"/>
    <property type="project" value="TreeGrafter"/>
</dbReference>
<evidence type="ECO:0000256" key="2">
    <source>
        <dbReference type="ARBA" id="ARBA00022516"/>
    </source>
</evidence>
<feature type="transmembrane region" description="Helical" evidence="10">
    <location>
        <begin position="63"/>
        <end position="84"/>
    </location>
</feature>
<evidence type="ECO:0000256" key="7">
    <source>
        <dbReference type="ARBA" id="ARBA00023098"/>
    </source>
</evidence>
<evidence type="ECO:0000256" key="10">
    <source>
        <dbReference type="RuleBase" id="RU361115"/>
    </source>
</evidence>
<feature type="transmembrane region" description="Helical" evidence="10">
    <location>
        <begin position="231"/>
        <end position="250"/>
    </location>
</feature>
<feature type="transmembrane region" description="Helical" evidence="10">
    <location>
        <begin position="142"/>
        <end position="158"/>
    </location>
</feature>
<keyword evidence="9 10" id="KW-0275">Fatty acid biosynthesis</keyword>
<dbReference type="PANTHER" id="PTHR11157:SF164">
    <property type="entry name" value="ELONGATION OF VERY LONG CHAIN FATTY ACIDS PROTEIN"/>
    <property type="match status" value="1"/>
</dbReference>
<evidence type="ECO:0000256" key="3">
    <source>
        <dbReference type="ARBA" id="ARBA00022679"/>
    </source>
</evidence>
<dbReference type="KEGG" id="ccal:113463877"/>
<dbReference type="Proteomes" id="UP000694925">
    <property type="component" value="Unplaced"/>
</dbReference>
<evidence type="ECO:0000256" key="1">
    <source>
        <dbReference type="ARBA" id="ARBA00004141"/>
    </source>
</evidence>
<dbReference type="GeneID" id="113463877"/>
<keyword evidence="6 10" id="KW-1133">Transmembrane helix</keyword>
<evidence type="ECO:0000256" key="4">
    <source>
        <dbReference type="ARBA" id="ARBA00022692"/>
    </source>
</evidence>
<comment type="catalytic activity">
    <reaction evidence="10">
        <text>a very-long-chain acyl-CoA + malonyl-CoA + H(+) = a very-long-chain 3-oxoacyl-CoA + CO2 + CoA</text>
        <dbReference type="Rhea" id="RHEA:32727"/>
        <dbReference type="ChEBI" id="CHEBI:15378"/>
        <dbReference type="ChEBI" id="CHEBI:16526"/>
        <dbReference type="ChEBI" id="CHEBI:57287"/>
        <dbReference type="ChEBI" id="CHEBI:57384"/>
        <dbReference type="ChEBI" id="CHEBI:90725"/>
        <dbReference type="ChEBI" id="CHEBI:90736"/>
        <dbReference type="EC" id="2.3.1.199"/>
    </reaction>
</comment>
<keyword evidence="4 10" id="KW-0812">Transmembrane</keyword>
<evidence type="ECO:0000256" key="9">
    <source>
        <dbReference type="ARBA" id="ARBA00023160"/>
    </source>
</evidence>
<feature type="transmembrane region" description="Helical" evidence="10">
    <location>
        <begin position="21"/>
        <end position="42"/>
    </location>
</feature>
<keyword evidence="11" id="KW-1185">Reference proteome</keyword>
<dbReference type="EC" id="2.3.1.199" evidence="10"/>
<proteinExistence type="inferred from homology"/>
<keyword evidence="3 10" id="KW-0808">Transferase</keyword>
<dbReference type="PANTHER" id="PTHR11157">
    <property type="entry name" value="FATTY ACID ACYL TRANSFERASE-RELATED"/>
    <property type="match status" value="1"/>
</dbReference>
<feature type="transmembrane region" description="Helical" evidence="10">
    <location>
        <begin position="107"/>
        <end position="130"/>
    </location>
</feature>
<dbReference type="GO" id="GO:0042761">
    <property type="term" value="P:very long-chain fatty acid biosynthetic process"/>
    <property type="evidence" value="ECO:0007669"/>
    <property type="project" value="TreeGrafter"/>
</dbReference>
<feature type="transmembrane region" description="Helical" evidence="10">
    <location>
        <begin position="204"/>
        <end position="225"/>
    </location>
</feature>
<dbReference type="GO" id="GO:0030148">
    <property type="term" value="P:sphingolipid biosynthetic process"/>
    <property type="evidence" value="ECO:0007669"/>
    <property type="project" value="TreeGrafter"/>
</dbReference>
<feature type="transmembrane region" description="Helical" evidence="10">
    <location>
        <begin position="164"/>
        <end position="184"/>
    </location>
</feature>
<dbReference type="AlphaFoldDB" id="A0AAJ7W8B6"/>
<dbReference type="GO" id="GO:0005789">
    <property type="term" value="C:endoplasmic reticulum membrane"/>
    <property type="evidence" value="ECO:0007669"/>
    <property type="project" value="TreeGrafter"/>
</dbReference>
<dbReference type="GO" id="GO:0009922">
    <property type="term" value="F:fatty acid elongase activity"/>
    <property type="evidence" value="ECO:0007669"/>
    <property type="project" value="UniProtKB-EC"/>
</dbReference>
<dbReference type="RefSeq" id="XP_026666719.1">
    <property type="nucleotide sequence ID" value="XM_026810918.1"/>
</dbReference>
<dbReference type="Pfam" id="PF01151">
    <property type="entry name" value="ELO"/>
    <property type="match status" value="1"/>
</dbReference>
<accession>A0AAJ7W8B6</accession>
<keyword evidence="2 10" id="KW-0444">Lipid biosynthesis</keyword>
<dbReference type="GO" id="GO:0034626">
    <property type="term" value="P:fatty acid elongation, polyunsaturated fatty acid"/>
    <property type="evidence" value="ECO:0007669"/>
    <property type="project" value="TreeGrafter"/>
</dbReference>
<evidence type="ECO:0000313" key="12">
    <source>
        <dbReference type="RefSeq" id="XP_026666719.1"/>
    </source>
</evidence>
<evidence type="ECO:0000256" key="8">
    <source>
        <dbReference type="ARBA" id="ARBA00023136"/>
    </source>
</evidence>
<reference evidence="12" key="1">
    <citation type="submission" date="2025-08" db="UniProtKB">
        <authorList>
            <consortium name="RefSeq"/>
        </authorList>
    </citation>
    <scope>IDENTIFICATION</scope>
    <source>
        <tissue evidence="12">Whole body</tissue>
    </source>
</reference>
<evidence type="ECO:0000256" key="5">
    <source>
        <dbReference type="ARBA" id="ARBA00022832"/>
    </source>
</evidence>
<dbReference type="GO" id="GO:0019367">
    <property type="term" value="P:fatty acid elongation, saturated fatty acid"/>
    <property type="evidence" value="ECO:0007669"/>
    <property type="project" value="TreeGrafter"/>
</dbReference>